<comment type="catalytic activity">
    <reaction evidence="1">
        <text>Release of N-terminal glutamate (and to a lesser extent aspartate) from a peptide.</text>
        <dbReference type="EC" id="3.4.11.7"/>
    </reaction>
</comment>
<dbReference type="Gene3D" id="1.10.390.10">
    <property type="entry name" value="Neutral Protease Domain 2"/>
    <property type="match status" value="2"/>
</dbReference>
<accession>A0AAQ4EYT7</accession>
<evidence type="ECO:0000256" key="24">
    <source>
        <dbReference type="PIRSR" id="PIRSR634016-4"/>
    </source>
</evidence>
<dbReference type="CDD" id="cd09601">
    <property type="entry name" value="M1_APN-Q_like"/>
    <property type="match status" value="2"/>
</dbReference>
<dbReference type="Gene3D" id="2.60.40.1730">
    <property type="entry name" value="tricorn interacting facor f3 domain"/>
    <property type="match status" value="2"/>
</dbReference>
<keyword evidence="8" id="KW-1003">Cell membrane</keyword>
<evidence type="ECO:0000256" key="15">
    <source>
        <dbReference type="ARBA" id="ARBA00022968"/>
    </source>
</evidence>
<comment type="subcellular location">
    <subcellularLocation>
        <location evidence="3">Cell membrane</location>
        <topology evidence="3">Lipid-anchor</topology>
        <topology evidence="3">GPI-anchor</topology>
    </subcellularLocation>
    <subcellularLocation>
        <location evidence="2">Cell membrane</location>
        <topology evidence="2">Single-pass type II membrane protein</topology>
    </subcellularLocation>
</comment>
<keyword evidence="17" id="KW-0482">Metalloprotease</keyword>
<dbReference type="GO" id="GO:0006508">
    <property type="term" value="P:proteolysis"/>
    <property type="evidence" value="ECO:0007669"/>
    <property type="project" value="UniProtKB-KW"/>
</dbReference>
<evidence type="ECO:0000256" key="20">
    <source>
        <dbReference type="ARBA" id="ARBA00023180"/>
    </source>
</evidence>
<dbReference type="InterPro" id="IPR045357">
    <property type="entry name" value="Aminopeptidase_N-like_N"/>
</dbReference>
<dbReference type="FunFam" id="2.60.40.1910:FF:000006">
    <property type="entry name" value="Aminopeptidase"/>
    <property type="match status" value="1"/>
</dbReference>
<dbReference type="Pfam" id="PF01433">
    <property type="entry name" value="Peptidase_M1"/>
    <property type="match status" value="2"/>
</dbReference>
<keyword evidence="15" id="KW-0735">Signal-anchor</keyword>
<dbReference type="InterPro" id="IPR027268">
    <property type="entry name" value="Peptidase_M4/M1_CTD_sf"/>
</dbReference>
<comment type="similarity">
    <text evidence="4">Belongs to the peptidase M1 family.</text>
</comment>
<dbReference type="SUPFAM" id="SSF63737">
    <property type="entry name" value="Leukotriene A4 hydrolase N-terminal domain"/>
    <property type="match status" value="2"/>
</dbReference>
<dbReference type="GO" id="GO:0070006">
    <property type="term" value="F:metalloaminopeptidase activity"/>
    <property type="evidence" value="ECO:0007669"/>
    <property type="project" value="TreeGrafter"/>
</dbReference>
<evidence type="ECO:0000256" key="18">
    <source>
        <dbReference type="ARBA" id="ARBA00023136"/>
    </source>
</evidence>
<feature type="domain" description="Peptidase M1 membrane alanine aminopeptidase" evidence="25">
    <location>
        <begin position="479"/>
        <end position="698"/>
    </location>
</feature>
<keyword evidence="19" id="KW-1015">Disulfide bond</keyword>
<evidence type="ECO:0000256" key="23">
    <source>
        <dbReference type="PIRSR" id="PIRSR634016-3"/>
    </source>
</evidence>
<evidence type="ECO:0000256" key="11">
    <source>
        <dbReference type="ARBA" id="ARBA00022723"/>
    </source>
</evidence>
<dbReference type="Proteomes" id="UP001321473">
    <property type="component" value="Unassembled WGS sequence"/>
</dbReference>
<dbReference type="Gene3D" id="2.60.40.1910">
    <property type="match status" value="2"/>
</dbReference>
<dbReference type="InterPro" id="IPR050344">
    <property type="entry name" value="Peptidase_M1_aminopeptidases"/>
</dbReference>
<evidence type="ECO:0000256" key="14">
    <source>
        <dbReference type="ARBA" id="ARBA00022837"/>
    </source>
</evidence>
<dbReference type="InterPro" id="IPR034016">
    <property type="entry name" value="M1_APN-typ"/>
</dbReference>
<feature type="binding site" evidence="22">
    <location>
        <begin position="1389"/>
        <end position="1393"/>
    </location>
    <ligand>
        <name>substrate</name>
    </ligand>
</feature>
<dbReference type="GO" id="GO:0043171">
    <property type="term" value="P:peptide catabolic process"/>
    <property type="evidence" value="ECO:0007669"/>
    <property type="project" value="TreeGrafter"/>
</dbReference>
<evidence type="ECO:0000256" key="9">
    <source>
        <dbReference type="ARBA" id="ARBA00022670"/>
    </source>
</evidence>
<evidence type="ECO:0000313" key="29">
    <source>
        <dbReference type="Proteomes" id="UP001321473"/>
    </source>
</evidence>
<dbReference type="FunFam" id="1.25.50.20:FF:000001">
    <property type="entry name" value="Aminopeptidase"/>
    <property type="match status" value="3"/>
</dbReference>
<feature type="domain" description="ERAP1-like C-terminal" evidence="26">
    <location>
        <begin position="1649"/>
        <end position="1964"/>
    </location>
</feature>
<protein>
    <recommendedName>
        <fullName evidence="6">glutamyl aminopeptidase</fullName>
        <ecNumber evidence="6">3.4.11.7</ecNumber>
    </recommendedName>
</protein>
<evidence type="ECO:0000259" key="27">
    <source>
        <dbReference type="Pfam" id="PF17900"/>
    </source>
</evidence>
<comment type="subunit">
    <text evidence="5">Homodimer; disulfide-linked.</text>
</comment>
<evidence type="ECO:0000256" key="7">
    <source>
        <dbReference type="ARBA" id="ARBA00022438"/>
    </source>
</evidence>
<dbReference type="InterPro" id="IPR024571">
    <property type="entry name" value="ERAP1-like_C_dom"/>
</dbReference>
<evidence type="ECO:0000256" key="5">
    <source>
        <dbReference type="ARBA" id="ARBA00011748"/>
    </source>
</evidence>
<keyword evidence="16" id="KW-1133">Transmembrane helix</keyword>
<dbReference type="FunFam" id="2.60.40.1730:FF:000012">
    <property type="entry name" value="Aminopeptidase N"/>
    <property type="match status" value="2"/>
</dbReference>
<feature type="active site" description="Proton acceptor" evidence="21">
    <location>
        <position position="1426"/>
    </location>
</feature>
<keyword evidence="10" id="KW-0812">Transmembrane</keyword>
<evidence type="ECO:0000256" key="17">
    <source>
        <dbReference type="ARBA" id="ARBA00023049"/>
    </source>
</evidence>
<sequence length="1987" mass="229366">MQTYIRKLVDPIYKTLGWEDGDKHMNNMLRRVILDLACRNLHQECLKEAKRRLSAWVDGGQDVPRNIRGVVYRYGIYQSSGDHEWQFMWEKYLKEVSAQERINLLYGLAHVRSPPLIHRYLAYAMNESYVRRQDFFSVLSFLAGNPVGRDIVWKFVRYKWDRLVHRFSLNDRNFGNVVKTICDYFTKQFDYNEMQAFFHKNPNAGAGRRAREQALENVRNNIAWIKHHEPSVARWLTTNVIPEPWENMRLPRHVIPASYDITLEPMPVENITVGSSTIRITVVKATSVLLVHAKNINITRTTVIRHKRDTFEEVPLGDEPFLYVENDYWVIQTRDVLPPGGYVLKFDFSSSMRNYLSGIYKSSYWDEASKSNKYMVTSQFQPTFARMAFPCFDEPGFKANFTITVIHDAEMKAISNMPVDKIRNLDDTRVSTKFQESHKMTTYLVAISVCDFNYISGNTSSGTPVRIFARQEMLPHAHYALSATIQVLELFENQFAIRFPLPKLDSIAIPDPQAAAMENWGLIMYSECMMLYNQNMTSVSDHYSTVEVISHELAHMWFGNLVTMKWWDDLWLNEGFATYSSHKGIELVEPTWDAETQFLLKLISGVLEKDAVLSSHPIVMPVIQTSDIAEIFDIISYSKGSAVIRMLESFMGSGDFIRGLQNYLKNRKRSSAVTLDLWKALESVSSKHQHITTIMNTWTRQMGYPCVSVRRLHSNGSQYEIVQQRFLLNPDDAANLTNDSPFRYTWEIPFSYKTSEENEGLHWLRTKKAEVINLPTSDGNTWVKFNNEFKGYYLVKYDENELKTFSQLLLENQTVLSASDRAEILLETFLLARAGMTPYAAAMDLTKYLRHERHFIPLMVASRAFQHIAMCLKDHPEKNLFLDYVKYITEEAFEELRWRDRGDHLTKRAREVVLYLSCFSGDRVCLQNAADLLEAWFAGAMIPPNLRELVYVWGMAASGNVTIWEAMYSRYKKELLPAERKSLIKGLASIDNETVIERLLMLSLNGTVIRRADFPVLVEHLATRDIGLSLAWNFIRNNWELMSSRYSSDERQLGAILYSVCKHFTTQEQLQKVELFFEEYPEGGTGKRSSLQVLETVRANIRWRNFFASTVLNWVKEYQYMPWKNLRLPAHVVPIHYDLQIQPFLDSHTFQGQVDIQVELLKPVKSVHVHARSLNITSAFMTDESTKMMVPLSSMFFHEPNEFYVMQLGNTADVGTYSLHYEFKGVLSRDLRGFYLSSYPVGANETRYLATTQFEPTDARKAFPCFDEPRFKATFSIKIIHDPEYIAISNMPVMGKEITTTGLQVTQFQRTVKMTTYLVALIVCDFHNISGNSSNGVEVKVFAREGEIDKAHYALEASLKILTYFEEYFGIKYPLPKLDLIAIPDFSSGAMENWGLITFREARLLYDPETSSTFDLITICRIIAHEIAHMWFGNLVTMEWWDDLWLNEGFASYIQYKGMSYVYPEWEPDALFTMILAGVLEADSVTSSHPIIQHVSNPSEISSLFDVISYAKGSSVLRMLEGFLSKEDFQNGISKYLSKHKFANTITFDLWDELESSSSSGLSVTSIMESWTKQMGFPLVTVERNGKSFNVRQSQFLIDPDTAINRKPTPLKYIWKIPLSYHTSEGKTGLLWLAKPQQSFKIDVSENAWVKFNNNMTGVFFVKYDKKNFLLLEDVLKRDINAFTPGDRGELLVEAFFLARAGHLSYMSALNLSRYIVQENHYVPWAMFSTATSFLHHRLTGTETGKHFKAFVRGLLTEALKGVKFSDTGTQLERLRRATIFKVACRSGEKSCLHVASHAFRSWLNGESLEPNFKSIVFHYGMRQIGDESTWQQVFQKYLQEPSHAEKIKIMTGLGQVQDETILLRYLNYTLDETKIRGQDIGTVYGTVVSNPKGHDLAWNFLKDNWKFIISKFGKHSRTPGRLLRLVCSDFNTPEKMQEIKEFLKEHPETDATKQSRRECLQDVDNNIKWISKFEPKVAESLRGLLS</sequence>
<feature type="domain" description="Aminopeptidase N-like N-terminal" evidence="27">
    <location>
        <begin position="256"/>
        <end position="444"/>
    </location>
</feature>
<feature type="site" description="Transition state stabilizer" evidence="24">
    <location>
        <position position="1510"/>
    </location>
</feature>
<dbReference type="EMBL" id="JARKHS020009417">
    <property type="protein sequence ID" value="KAK8779775.1"/>
    <property type="molecule type" value="Genomic_DNA"/>
</dbReference>
<keyword evidence="20" id="KW-0325">Glycoprotein</keyword>
<dbReference type="InterPro" id="IPR001930">
    <property type="entry name" value="Peptidase_M1"/>
</dbReference>
<evidence type="ECO:0000256" key="22">
    <source>
        <dbReference type="PIRSR" id="PIRSR634016-2"/>
    </source>
</evidence>
<dbReference type="Gene3D" id="1.25.50.20">
    <property type="match status" value="3"/>
</dbReference>
<keyword evidence="18" id="KW-0472">Membrane</keyword>
<evidence type="ECO:0000256" key="2">
    <source>
        <dbReference type="ARBA" id="ARBA00004401"/>
    </source>
</evidence>
<dbReference type="FunFam" id="2.60.40.1910:FF:000003">
    <property type="entry name" value="Aminopeptidase"/>
    <property type="match status" value="1"/>
</dbReference>
<keyword evidence="9" id="KW-0645">Protease</keyword>
<dbReference type="InterPro" id="IPR042097">
    <property type="entry name" value="Aminopeptidase_N-like_N_sf"/>
</dbReference>
<evidence type="ECO:0000256" key="16">
    <source>
        <dbReference type="ARBA" id="ARBA00022989"/>
    </source>
</evidence>
<feature type="binding site" evidence="23">
    <location>
        <position position="1425"/>
    </location>
    <ligand>
        <name>Zn(2+)</name>
        <dbReference type="ChEBI" id="CHEBI:29105"/>
        <note>catalytic</note>
    </ligand>
</feature>
<organism evidence="28 29">
    <name type="scientific">Amblyomma americanum</name>
    <name type="common">Lone star tick</name>
    <dbReference type="NCBI Taxonomy" id="6943"/>
    <lineage>
        <taxon>Eukaryota</taxon>
        <taxon>Metazoa</taxon>
        <taxon>Ecdysozoa</taxon>
        <taxon>Arthropoda</taxon>
        <taxon>Chelicerata</taxon>
        <taxon>Arachnida</taxon>
        <taxon>Acari</taxon>
        <taxon>Parasitiformes</taxon>
        <taxon>Ixodida</taxon>
        <taxon>Ixodoidea</taxon>
        <taxon>Ixodidae</taxon>
        <taxon>Amblyomminae</taxon>
        <taxon>Amblyomma</taxon>
    </lineage>
</organism>
<dbReference type="PRINTS" id="PR00756">
    <property type="entry name" value="ALADIPTASE"/>
</dbReference>
<evidence type="ECO:0000259" key="26">
    <source>
        <dbReference type="Pfam" id="PF11838"/>
    </source>
</evidence>
<dbReference type="GO" id="GO:0005886">
    <property type="term" value="C:plasma membrane"/>
    <property type="evidence" value="ECO:0007669"/>
    <property type="project" value="UniProtKB-SubCell"/>
</dbReference>
<feature type="domain" description="ERAP1-like C-terminal" evidence="26">
    <location>
        <begin position="782"/>
        <end position="1099"/>
    </location>
</feature>
<comment type="cofactor">
    <cofactor evidence="23">
        <name>Zn(2+)</name>
        <dbReference type="ChEBI" id="CHEBI:29105"/>
    </cofactor>
    <text evidence="23">Binds 1 zinc ion per subunit.</text>
</comment>
<keyword evidence="13 23" id="KW-0862">Zinc</keyword>
<dbReference type="Pfam" id="PF17900">
    <property type="entry name" value="Peptidase_M1_N"/>
    <property type="match status" value="2"/>
</dbReference>
<dbReference type="GO" id="GO:0005615">
    <property type="term" value="C:extracellular space"/>
    <property type="evidence" value="ECO:0007669"/>
    <property type="project" value="TreeGrafter"/>
</dbReference>
<evidence type="ECO:0000256" key="3">
    <source>
        <dbReference type="ARBA" id="ARBA00004609"/>
    </source>
</evidence>
<dbReference type="InterPro" id="IPR014782">
    <property type="entry name" value="Peptidase_M1_dom"/>
</dbReference>
<evidence type="ECO:0000256" key="4">
    <source>
        <dbReference type="ARBA" id="ARBA00010136"/>
    </source>
</evidence>
<dbReference type="FunFam" id="1.10.390.10:FF:000016">
    <property type="entry name" value="Glutamyl aminopeptidase"/>
    <property type="match status" value="2"/>
</dbReference>
<evidence type="ECO:0000256" key="19">
    <source>
        <dbReference type="ARBA" id="ARBA00023157"/>
    </source>
</evidence>
<evidence type="ECO:0000259" key="25">
    <source>
        <dbReference type="Pfam" id="PF01433"/>
    </source>
</evidence>
<evidence type="ECO:0000256" key="21">
    <source>
        <dbReference type="PIRSR" id="PIRSR634016-1"/>
    </source>
</evidence>
<feature type="domain" description="Peptidase M1 membrane alanine aminopeptidase" evidence="25">
    <location>
        <begin position="1353"/>
        <end position="1571"/>
    </location>
</feature>
<keyword evidence="12" id="KW-0378">Hydrolase</keyword>
<dbReference type="GO" id="GO:0008270">
    <property type="term" value="F:zinc ion binding"/>
    <property type="evidence" value="ECO:0007669"/>
    <property type="project" value="InterPro"/>
</dbReference>
<keyword evidence="7" id="KW-0031">Aminopeptidase</keyword>
<feature type="binding site" evidence="22">
    <location>
        <position position="1918"/>
    </location>
    <ligand>
        <name>substrate</name>
    </ligand>
</feature>
<evidence type="ECO:0000256" key="6">
    <source>
        <dbReference type="ARBA" id="ARBA00012567"/>
    </source>
</evidence>
<feature type="domain" description="Aminopeptidase N-like N-terminal" evidence="27">
    <location>
        <begin position="1133"/>
        <end position="1318"/>
    </location>
</feature>
<evidence type="ECO:0000256" key="12">
    <source>
        <dbReference type="ARBA" id="ARBA00022801"/>
    </source>
</evidence>
<dbReference type="EC" id="3.4.11.7" evidence="6"/>
<dbReference type="PANTHER" id="PTHR11533:SF276">
    <property type="entry name" value="GLUTAMYL AMINOPEPTIDASE"/>
    <property type="match status" value="1"/>
</dbReference>
<comment type="caution">
    <text evidence="28">The sequence shown here is derived from an EMBL/GenBank/DDBJ whole genome shotgun (WGS) entry which is preliminary data.</text>
</comment>
<name>A0AAQ4EYT7_AMBAM</name>
<keyword evidence="29" id="KW-1185">Reference proteome</keyword>
<dbReference type="PANTHER" id="PTHR11533">
    <property type="entry name" value="PROTEASE M1 ZINC METALLOPROTEASE"/>
    <property type="match status" value="1"/>
</dbReference>
<dbReference type="GO" id="GO:0004230">
    <property type="term" value="F:glutamyl aminopeptidase activity"/>
    <property type="evidence" value="ECO:0007669"/>
    <property type="project" value="UniProtKB-EC"/>
</dbReference>
<evidence type="ECO:0000256" key="8">
    <source>
        <dbReference type="ARBA" id="ARBA00022475"/>
    </source>
</evidence>
<evidence type="ECO:0000256" key="1">
    <source>
        <dbReference type="ARBA" id="ARBA00001703"/>
    </source>
</evidence>
<proteinExistence type="inferred from homology"/>
<dbReference type="Pfam" id="PF11838">
    <property type="entry name" value="ERAP1_C"/>
    <property type="match status" value="3"/>
</dbReference>
<dbReference type="GO" id="GO:0005737">
    <property type="term" value="C:cytoplasm"/>
    <property type="evidence" value="ECO:0007669"/>
    <property type="project" value="TreeGrafter"/>
</dbReference>
<keyword evidence="11 23" id="KW-0479">Metal-binding</keyword>
<evidence type="ECO:0000256" key="10">
    <source>
        <dbReference type="ARBA" id="ARBA00022692"/>
    </source>
</evidence>
<keyword evidence="14" id="KW-0106">Calcium</keyword>
<feature type="binding site" evidence="23">
    <location>
        <position position="1429"/>
    </location>
    <ligand>
        <name>Zn(2+)</name>
        <dbReference type="ChEBI" id="CHEBI:29105"/>
        <note>catalytic</note>
    </ligand>
</feature>
<dbReference type="SUPFAM" id="SSF55486">
    <property type="entry name" value="Metalloproteases ('zincins'), catalytic domain"/>
    <property type="match status" value="2"/>
</dbReference>
<dbReference type="GO" id="GO:0042277">
    <property type="term" value="F:peptide binding"/>
    <property type="evidence" value="ECO:0007669"/>
    <property type="project" value="TreeGrafter"/>
</dbReference>
<evidence type="ECO:0000313" key="28">
    <source>
        <dbReference type="EMBL" id="KAK8779775.1"/>
    </source>
</evidence>
<reference evidence="28 29" key="1">
    <citation type="journal article" date="2023" name="Arcadia Sci">
        <title>De novo assembly of a long-read Amblyomma americanum tick genome.</title>
        <authorList>
            <person name="Chou S."/>
            <person name="Poskanzer K.E."/>
            <person name="Rollins M."/>
            <person name="Thuy-Boun P.S."/>
        </authorList>
    </citation>
    <scope>NUCLEOTIDE SEQUENCE [LARGE SCALE GENOMIC DNA]</scope>
    <source>
        <strain evidence="28">F_SG_1</strain>
        <tissue evidence="28">Salivary glands</tissue>
    </source>
</reference>
<feature type="domain" description="ERAP1-like C-terminal" evidence="26">
    <location>
        <begin position="1"/>
        <end position="220"/>
    </location>
</feature>
<feature type="binding site" evidence="22">
    <location>
        <position position="1255"/>
    </location>
    <ligand>
        <name>substrate</name>
    </ligand>
</feature>
<evidence type="ECO:0000256" key="13">
    <source>
        <dbReference type="ARBA" id="ARBA00022833"/>
    </source>
</evidence>
<feature type="binding site" evidence="23">
    <location>
        <position position="1448"/>
    </location>
    <ligand>
        <name>Zn(2+)</name>
        <dbReference type="ChEBI" id="CHEBI:29105"/>
        <note>catalytic</note>
    </ligand>
</feature>
<gene>
    <name evidence="28" type="ORF">V5799_018883</name>
</gene>